<keyword evidence="4" id="KW-1185">Reference proteome</keyword>
<feature type="domain" description="Amidohydrolase-related" evidence="2">
    <location>
        <begin position="24"/>
        <end position="295"/>
    </location>
</feature>
<dbReference type="EMBL" id="BMES01000001">
    <property type="protein sequence ID" value="GGH07561.1"/>
    <property type="molecule type" value="Genomic_DNA"/>
</dbReference>
<accession>A0A917MHY7</accession>
<dbReference type="AlphaFoldDB" id="A0A917MHY7"/>
<sequence length="298" mass="33142">MRPTPAAIAQPHLRADSGPMTLRIDSHQHFWNPSRGDYGWLTPELQTLYRPFGPDDLEFLIEETGVGGTVLVQAAPTVEETEYMLGLADATDWVLGVVGWVDFADPSSLAHVDRLARHKKLKGFRPMIQDIPDVDWMLKPELDWAFRSLVAHDLAFDALVKPEHLPNLLALLGRYPELRVVIDHGAKPRIRAGEFDEWAAGMQALARDTRALCKLSGLVTEAGPDWSVDKLRPYVDWLLECFGPGRLLWGSDWPVCTLASGYRRWVDAAEELTAACSAGERLAIFGGNATAFYRLGAI</sequence>
<dbReference type="InterPro" id="IPR006680">
    <property type="entry name" value="Amidohydro-rel"/>
</dbReference>
<evidence type="ECO:0000256" key="1">
    <source>
        <dbReference type="ARBA" id="ARBA00038310"/>
    </source>
</evidence>
<dbReference type="InterPro" id="IPR052350">
    <property type="entry name" value="Metallo-dep_Lactonases"/>
</dbReference>
<evidence type="ECO:0000313" key="4">
    <source>
        <dbReference type="Proteomes" id="UP000603912"/>
    </source>
</evidence>
<dbReference type="PANTHER" id="PTHR43569:SF2">
    <property type="entry name" value="AMIDOHYDROLASE-RELATED DOMAIN-CONTAINING PROTEIN"/>
    <property type="match status" value="1"/>
</dbReference>
<reference evidence="3" key="2">
    <citation type="submission" date="2020-09" db="EMBL/GenBank/DDBJ databases">
        <authorList>
            <person name="Sun Q."/>
            <person name="Zhou Y."/>
        </authorList>
    </citation>
    <scope>NUCLEOTIDE SEQUENCE</scope>
    <source>
        <strain evidence="3">CGMCC 1.12214</strain>
    </source>
</reference>
<protein>
    <submittedName>
        <fullName evidence="3">Amidohydrolase</fullName>
    </submittedName>
</protein>
<dbReference type="PANTHER" id="PTHR43569">
    <property type="entry name" value="AMIDOHYDROLASE"/>
    <property type="match status" value="1"/>
</dbReference>
<comment type="caution">
    <text evidence="3">The sequence shown here is derived from an EMBL/GenBank/DDBJ whole genome shotgun (WGS) entry which is preliminary data.</text>
</comment>
<evidence type="ECO:0000313" key="3">
    <source>
        <dbReference type="EMBL" id="GGH07561.1"/>
    </source>
</evidence>
<dbReference type="SUPFAM" id="SSF51556">
    <property type="entry name" value="Metallo-dependent hydrolases"/>
    <property type="match status" value="1"/>
</dbReference>
<comment type="similarity">
    <text evidence="1">Belongs to the metallo-dependent hydrolases superfamily.</text>
</comment>
<dbReference type="Proteomes" id="UP000603912">
    <property type="component" value="Unassembled WGS sequence"/>
</dbReference>
<name>A0A917MHY7_9HYPH</name>
<evidence type="ECO:0000259" key="2">
    <source>
        <dbReference type="Pfam" id="PF04909"/>
    </source>
</evidence>
<dbReference type="InterPro" id="IPR032466">
    <property type="entry name" value="Metal_Hydrolase"/>
</dbReference>
<dbReference type="Gene3D" id="3.20.20.140">
    <property type="entry name" value="Metal-dependent hydrolases"/>
    <property type="match status" value="1"/>
</dbReference>
<proteinExistence type="inferred from homology"/>
<reference evidence="3" key="1">
    <citation type="journal article" date="2014" name="Int. J. Syst. Evol. Microbiol.">
        <title>Complete genome sequence of Corynebacterium casei LMG S-19264T (=DSM 44701T), isolated from a smear-ripened cheese.</title>
        <authorList>
            <consortium name="US DOE Joint Genome Institute (JGI-PGF)"/>
            <person name="Walter F."/>
            <person name="Albersmeier A."/>
            <person name="Kalinowski J."/>
            <person name="Ruckert C."/>
        </authorList>
    </citation>
    <scope>NUCLEOTIDE SEQUENCE</scope>
    <source>
        <strain evidence="3">CGMCC 1.12214</strain>
    </source>
</reference>
<dbReference type="Pfam" id="PF04909">
    <property type="entry name" value="Amidohydro_2"/>
    <property type="match status" value="1"/>
</dbReference>
<dbReference type="GO" id="GO:0016787">
    <property type="term" value="F:hydrolase activity"/>
    <property type="evidence" value="ECO:0007669"/>
    <property type="project" value="InterPro"/>
</dbReference>
<organism evidence="3 4">
    <name type="scientific">Alsobacter metallidurans</name>
    <dbReference type="NCBI Taxonomy" id="340221"/>
    <lineage>
        <taxon>Bacteria</taxon>
        <taxon>Pseudomonadati</taxon>
        <taxon>Pseudomonadota</taxon>
        <taxon>Alphaproteobacteria</taxon>
        <taxon>Hyphomicrobiales</taxon>
        <taxon>Alsobacteraceae</taxon>
        <taxon>Alsobacter</taxon>
    </lineage>
</organism>
<gene>
    <name evidence="3" type="ORF">GCM10007036_02470</name>
</gene>